<feature type="non-terminal residue" evidence="3">
    <location>
        <position position="1"/>
    </location>
</feature>
<evidence type="ECO:0000313" key="3">
    <source>
        <dbReference type="EMBL" id="GAH39284.1"/>
    </source>
</evidence>
<evidence type="ECO:0000259" key="2">
    <source>
        <dbReference type="Pfam" id="PF02374"/>
    </source>
</evidence>
<dbReference type="NCBIfam" id="TIGR00345">
    <property type="entry name" value="GET3_arsA_TRC40"/>
    <property type="match status" value="1"/>
</dbReference>
<comment type="caution">
    <text evidence="3">The sequence shown here is derived from an EMBL/GenBank/DDBJ whole genome shotgun (WGS) entry which is preliminary data.</text>
</comment>
<accession>X1GCF5</accession>
<feature type="non-terminal residue" evidence="3">
    <location>
        <position position="193"/>
    </location>
</feature>
<dbReference type="SUPFAM" id="SSF52540">
    <property type="entry name" value="P-loop containing nucleoside triphosphate hydrolases"/>
    <property type="match status" value="1"/>
</dbReference>
<dbReference type="EMBL" id="BARU01013650">
    <property type="protein sequence ID" value="GAH39284.1"/>
    <property type="molecule type" value="Genomic_DNA"/>
</dbReference>
<sequence>DIRAHIQPNGLRRTLFFAGKGGVGKTVASCVTAVWLARQGYKTLLLTTDPAAHLGDVLDSPVEDEVTAIGEQPNMWAVKIDPKAASETYKARILADARQRGRPESAIKVMEEELNSPCTEEMAAFDKFIEYASQDEWQVVVFDTAPTGHTLRLLELPVDWSQQIDVKVFASVDASTADDAAKQHFGQVIEMMR</sequence>
<dbReference type="PANTHER" id="PTHR10803:SF3">
    <property type="entry name" value="ATPASE GET3"/>
    <property type="match status" value="1"/>
</dbReference>
<dbReference type="GO" id="GO:0016887">
    <property type="term" value="F:ATP hydrolysis activity"/>
    <property type="evidence" value="ECO:0007669"/>
    <property type="project" value="InterPro"/>
</dbReference>
<dbReference type="Pfam" id="PF02374">
    <property type="entry name" value="ArsA_ATPase"/>
    <property type="match status" value="1"/>
</dbReference>
<name>X1GCF5_9ZZZZ</name>
<dbReference type="AlphaFoldDB" id="X1GCF5"/>
<dbReference type="Gene3D" id="3.40.50.300">
    <property type="entry name" value="P-loop containing nucleotide triphosphate hydrolases"/>
    <property type="match status" value="1"/>
</dbReference>
<proteinExistence type="inferred from homology"/>
<dbReference type="CDD" id="cd02035">
    <property type="entry name" value="ArsA"/>
    <property type="match status" value="1"/>
</dbReference>
<gene>
    <name evidence="3" type="ORF">S03H2_24529</name>
</gene>
<dbReference type="InterPro" id="IPR025723">
    <property type="entry name" value="ArsA/GET3_ATPase-like"/>
</dbReference>
<evidence type="ECO:0000256" key="1">
    <source>
        <dbReference type="ARBA" id="ARBA00011040"/>
    </source>
</evidence>
<protein>
    <recommendedName>
        <fullName evidence="2">ArsA/GET3 Anion-transporting ATPase-like domain-containing protein</fullName>
    </recommendedName>
</protein>
<feature type="domain" description="ArsA/GET3 Anion-transporting ATPase-like" evidence="2">
    <location>
        <begin position="13"/>
        <end position="165"/>
    </location>
</feature>
<organism evidence="3">
    <name type="scientific">marine sediment metagenome</name>
    <dbReference type="NCBI Taxonomy" id="412755"/>
    <lineage>
        <taxon>unclassified sequences</taxon>
        <taxon>metagenomes</taxon>
        <taxon>ecological metagenomes</taxon>
    </lineage>
</organism>
<dbReference type="InterPro" id="IPR016300">
    <property type="entry name" value="ATPase_ArsA/GET3"/>
</dbReference>
<dbReference type="PANTHER" id="PTHR10803">
    <property type="entry name" value="ARSENICAL PUMP-DRIVING ATPASE ARSENITE-TRANSLOCATING ATPASE"/>
    <property type="match status" value="1"/>
</dbReference>
<dbReference type="InterPro" id="IPR027417">
    <property type="entry name" value="P-loop_NTPase"/>
</dbReference>
<dbReference type="GO" id="GO:0005524">
    <property type="term" value="F:ATP binding"/>
    <property type="evidence" value="ECO:0007669"/>
    <property type="project" value="InterPro"/>
</dbReference>
<comment type="similarity">
    <text evidence="1">Belongs to the arsA ATPase family.</text>
</comment>
<reference evidence="3" key="1">
    <citation type="journal article" date="2014" name="Front. Microbiol.">
        <title>High frequency of phylogenetically diverse reductive dehalogenase-homologous genes in deep subseafloor sedimentary metagenomes.</title>
        <authorList>
            <person name="Kawai M."/>
            <person name="Futagami T."/>
            <person name="Toyoda A."/>
            <person name="Takaki Y."/>
            <person name="Nishi S."/>
            <person name="Hori S."/>
            <person name="Arai W."/>
            <person name="Tsubouchi T."/>
            <person name="Morono Y."/>
            <person name="Uchiyama I."/>
            <person name="Ito T."/>
            <person name="Fujiyama A."/>
            <person name="Inagaki F."/>
            <person name="Takami H."/>
        </authorList>
    </citation>
    <scope>NUCLEOTIDE SEQUENCE</scope>
    <source>
        <strain evidence="3">Expedition CK06-06</strain>
    </source>
</reference>